<reference evidence="2" key="2">
    <citation type="submission" date="2023-06" db="EMBL/GenBank/DDBJ databases">
        <authorList>
            <consortium name="Lawrence Berkeley National Laboratory"/>
            <person name="Haridas S."/>
            <person name="Hensen N."/>
            <person name="Bonometti L."/>
            <person name="Westerberg I."/>
            <person name="Brannstrom I.O."/>
            <person name="Guillou S."/>
            <person name="Cros-Aarteil S."/>
            <person name="Calhoun S."/>
            <person name="Kuo A."/>
            <person name="Mondo S."/>
            <person name="Pangilinan J."/>
            <person name="Riley R."/>
            <person name="Labutti K."/>
            <person name="Andreopoulos B."/>
            <person name="Lipzen A."/>
            <person name="Chen C."/>
            <person name="Yanf M."/>
            <person name="Daum C."/>
            <person name="Ng V."/>
            <person name="Clum A."/>
            <person name="Steindorff A."/>
            <person name="Ohm R."/>
            <person name="Martin F."/>
            <person name="Silar P."/>
            <person name="Natvig D."/>
            <person name="Lalanne C."/>
            <person name="Gautier V."/>
            <person name="Ament-Velasquez S.L."/>
            <person name="Kruys A."/>
            <person name="Hutchinson M.I."/>
            <person name="Powell A.J."/>
            <person name="Barry K."/>
            <person name="Miller A.N."/>
            <person name="Grigoriev I.V."/>
            <person name="Debuchy R."/>
            <person name="Gladieux P."/>
            <person name="Thoren M.H."/>
            <person name="Johannesson H."/>
        </authorList>
    </citation>
    <scope>NUCLEOTIDE SEQUENCE</scope>
    <source>
        <strain evidence="2">CBS 958.72</strain>
    </source>
</reference>
<reference evidence="2" key="1">
    <citation type="journal article" date="2023" name="Mol. Phylogenet. Evol.">
        <title>Genome-scale phylogeny and comparative genomics of the fungal order Sordariales.</title>
        <authorList>
            <person name="Hensen N."/>
            <person name="Bonometti L."/>
            <person name="Westerberg I."/>
            <person name="Brannstrom I.O."/>
            <person name="Guillou S."/>
            <person name="Cros-Aarteil S."/>
            <person name="Calhoun S."/>
            <person name="Haridas S."/>
            <person name="Kuo A."/>
            <person name="Mondo S."/>
            <person name="Pangilinan J."/>
            <person name="Riley R."/>
            <person name="LaButti K."/>
            <person name="Andreopoulos B."/>
            <person name="Lipzen A."/>
            <person name="Chen C."/>
            <person name="Yan M."/>
            <person name="Daum C."/>
            <person name="Ng V."/>
            <person name="Clum A."/>
            <person name="Steindorff A."/>
            <person name="Ohm R.A."/>
            <person name="Martin F."/>
            <person name="Silar P."/>
            <person name="Natvig D.O."/>
            <person name="Lalanne C."/>
            <person name="Gautier V."/>
            <person name="Ament-Velasquez S.L."/>
            <person name="Kruys A."/>
            <person name="Hutchinson M.I."/>
            <person name="Powell A.J."/>
            <person name="Barry K."/>
            <person name="Miller A.N."/>
            <person name="Grigoriev I.V."/>
            <person name="Debuchy R."/>
            <person name="Gladieux P."/>
            <person name="Hiltunen Thoren M."/>
            <person name="Johannesson H."/>
        </authorList>
    </citation>
    <scope>NUCLEOTIDE SEQUENCE</scope>
    <source>
        <strain evidence="2">CBS 958.72</strain>
    </source>
</reference>
<dbReference type="AlphaFoldDB" id="A0AAE0NF43"/>
<dbReference type="SUPFAM" id="SSF56112">
    <property type="entry name" value="Protein kinase-like (PK-like)"/>
    <property type="match status" value="1"/>
</dbReference>
<keyword evidence="3" id="KW-1185">Reference proteome</keyword>
<dbReference type="PANTHER" id="PTHR21310">
    <property type="entry name" value="AMINOGLYCOSIDE PHOSPHOTRANSFERASE-RELATED-RELATED"/>
    <property type="match status" value="1"/>
</dbReference>
<dbReference type="InterPro" id="IPR051678">
    <property type="entry name" value="AGP_Transferase"/>
</dbReference>
<protein>
    <recommendedName>
        <fullName evidence="4">Aminoglycoside phosphotransferase domain-containing protein</fullName>
    </recommendedName>
</protein>
<evidence type="ECO:0000256" key="1">
    <source>
        <dbReference type="SAM" id="MobiDB-lite"/>
    </source>
</evidence>
<dbReference type="SUPFAM" id="SSF118310">
    <property type="entry name" value="AN1-like Zinc finger"/>
    <property type="match status" value="1"/>
</dbReference>
<feature type="compositionally biased region" description="Gly residues" evidence="1">
    <location>
        <begin position="234"/>
        <end position="253"/>
    </location>
</feature>
<accession>A0AAE0NF43</accession>
<feature type="region of interest" description="Disordered" evidence="1">
    <location>
        <begin position="232"/>
        <end position="256"/>
    </location>
</feature>
<dbReference type="PANTHER" id="PTHR21310:SF15">
    <property type="entry name" value="AMINOGLYCOSIDE PHOSPHOTRANSFERASE DOMAIN-CONTAINING PROTEIN"/>
    <property type="match status" value="1"/>
</dbReference>
<name>A0AAE0NF43_9PEZI</name>
<dbReference type="InterPro" id="IPR011009">
    <property type="entry name" value="Kinase-like_dom_sf"/>
</dbReference>
<evidence type="ECO:0008006" key="4">
    <source>
        <dbReference type="Google" id="ProtNLM"/>
    </source>
</evidence>
<evidence type="ECO:0000313" key="3">
    <source>
        <dbReference type="Proteomes" id="UP001287356"/>
    </source>
</evidence>
<dbReference type="EMBL" id="JAULSN010000002">
    <property type="protein sequence ID" value="KAK3380340.1"/>
    <property type="molecule type" value="Genomic_DNA"/>
</dbReference>
<proteinExistence type="predicted"/>
<dbReference type="Proteomes" id="UP001287356">
    <property type="component" value="Unassembled WGS sequence"/>
</dbReference>
<evidence type="ECO:0000313" key="2">
    <source>
        <dbReference type="EMBL" id="KAK3380340.1"/>
    </source>
</evidence>
<gene>
    <name evidence="2" type="ORF">B0T24DRAFT_190915</name>
</gene>
<organism evidence="2 3">
    <name type="scientific">Lasiosphaeria ovina</name>
    <dbReference type="NCBI Taxonomy" id="92902"/>
    <lineage>
        <taxon>Eukaryota</taxon>
        <taxon>Fungi</taxon>
        <taxon>Dikarya</taxon>
        <taxon>Ascomycota</taxon>
        <taxon>Pezizomycotina</taxon>
        <taxon>Sordariomycetes</taxon>
        <taxon>Sordariomycetidae</taxon>
        <taxon>Sordariales</taxon>
        <taxon>Lasiosphaeriaceae</taxon>
        <taxon>Lasiosphaeria</taxon>
    </lineage>
</organism>
<sequence length="495" mass="54801">MTLWWCDWADCSQPAVQRAGDCLLCERHLCQTHLREPWHECPKPEEDWAAYSAQYVATEARQMAGLCSKINGPELCRRASDMRSGIPCTIDLSAASLSAMMGGQNCHAELLFGDGVAWLARFRLATKVTSPPTVARDYILASEVATLSFLHAQTRVPVPRVFGWAREGDPDNRVGVGYVLMEKLAGKPLDWPALAGQQKEWIMQQLVDIFLELERHPFDRLGSIVSRLPVGNGSRAGTGGDGHGGGGGGGGGDDAAFEIQGIAHHATFDTAAKQPLGPFTSSPEAARALVEAYLAMILHGEMGADKNSPVDVFLTHRFRLDIIENLWPPKTWQLDGKKEDFFLKHPDDKGDHILVDDAFNIVGIIDWEWTQTVSREEAFSSPCLMWPVGRFYRGDNELSGDEDRFAAMFRERGRPDLADLVVQGRKVQRFFFAFGPGGGAHDSQKTFEDLFDGLRSAFAGKDRGGWDEWKAEALERYKGDARLRKLLYGEITGTS</sequence>
<comment type="caution">
    <text evidence="2">The sequence shown here is derived from an EMBL/GenBank/DDBJ whole genome shotgun (WGS) entry which is preliminary data.</text>
</comment>
<dbReference type="InterPro" id="IPR035896">
    <property type="entry name" value="AN1-like_Znf"/>
</dbReference>